<keyword evidence="3 6" id="KW-0812">Transmembrane</keyword>
<accession>A0A2H4VDG3</accession>
<dbReference type="GeneID" id="35121738"/>
<keyword evidence="2" id="KW-1003">Cell membrane</keyword>
<dbReference type="PANTHER" id="PTHR40277">
    <property type="entry name" value="BLL5419 PROTEIN"/>
    <property type="match status" value="1"/>
</dbReference>
<feature type="transmembrane region" description="Helical" evidence="6">
    <location>
        <begin position="149"/>
        <end position="168"/>
    </location>
</feature>
<dbReference type="NCBIfam" id="TIGR00374">
    <property type="entry name" value="flippase-like domain"/>
    <property type="match status" value="1"/>
</dbReference>
<evidence type="ECO:0000256" key="1">
    <source>
        <dbReference type="ARBA" id="ARBA00004651"/>
    </source>
</evidence>
<organism evidence="7 8">
    <name type="scientific">Methanobacterium subterraneum</name>
    <dbReference type="NCBI Taxonomy" id="59277"/>
    <lineage>
        <taxon>Archaea</taxon>
        <taxon>Methanobacteriati</taxon>
        <taxon>Methanobacteriota</taxon>
        <taxon>Methanomada group</taxon>
        <taxon>Methanobacteria</taxon>
        <taxon>Methanobacteriales</taxon>
        <taxon>Methanobacteriaceae</taxon>
        <taxon>Methanobacterium</taxon>
    </lineage>
</organism>
<keyword evidence="4 6" id="KW-1133">Transmembrane helix</keyword>
<dbReference type="Pfam" id="PF03706">
    <property type="entry name" value="LPG_synthase_TM"/>
    <property type="match status" value="1"/>
</dbReference>
<evidence type="ECO:0000256" key="5">
    <source>
        <dbReference type="ARBA" id="ARBA00023136"/>
    </source>
</evidence>
<evidence type="ECO:0000256" key="4">
    <source>
        <dbReference type="ARBA" id="ARBA00022989"/>
    </source>
</evidence>
<comment type="subcellular location">
    <subcellularLocation>
        <location evidence="1">Cell membrane</location>
        <topology evidence="1">Multi-pass membrane protein</topology>
    </subcellularLocation>
</comment>
<dbReference type="InterPro" id="IPR022791">
    <property type="entry name" value="L-PG_synthase/AglD"/>
</dbReference>
<feature type="transmembrane region" description="Helical" evidence="6">
    <location>
        <begin position="200"/>
        <end position="222"/>
    </location>
</feature>
<proteinExistence type="predicted"/>
<evidence type="ECO:0000313" key="7">
    <source>
        <dbReference type="EMBL" id="AUB56129.1"/>
    </source>
</evidence>
<reference evidence="7 8" key="1">
    <citation type="submission" date="2016-10" db="EMBL/GenBank/DDBJ databases">
        <title>Comparative genomics between deep and shallow subseafloor isolates.</title>
        <authorList>
            <person name="Ishii S."/>
            <person name="Miller J.R."/>
            <person name="Sutton G."/>
            <person name="Suzuki S."/>
            <person name="Methe B."/>
            <person name="Inagaki F."/>
            <person name="Imachi H."/>
        </authorList>
    </citation>
    <scope>NUCLEOTIDE SEQUENCE [LARGE SCALE GENOMIC DNA]</scope>
    <source>
        <strain evidence="7 8">MO-MB1</strain>
    </source>
</reference>
<evidence type="ECO:0000256" key="3">
    <source>
        <dbReference type="ARBA" id="ARBA00022692"/>
    </source>
</evidence>
<sequence>MNLPKIIKNKNFLKLVVSLLILLFLMKLVNYQLLWSSIKNINSIFMVALAILPFSIFLRAWRWLIIMNKDGKLVSIKNAYYLTLVGVALNIFLPASSGDIAKSYYGYKWHGVKEEMLSSSIIDKLIALLALFIIGSVAAFVLKMDWLAALSILMMVALGFLIFFPKLVPWRILNWVLGFFTKTQLDEDKLKTSFALPHKIKIITILISIMAWTLSYIQFYVVCLSFNVDISFTYILAIASLLNLALLFPFTLNGIGSGEVMTIYLFSLVNISPTLAILISLVYFQLLNTIIPGIFGLAIILKK</sequence>
<feature type="transmembrane region" description="Helical" evidence="6">
    <location>
        <begin position="234"/>
        <end position="255"/>
    </location>
</feature>
<dbReference type="PANTHER" id="PTHR40277:SF1">
    <property type="entry name" value="BLL5419 PROTEIN"/>
    <property type="match status" value="1"/>
</dbReference>
<dbReference type="Proteomes" id="UP000232806">
    <property type="component" value="Chromosome"/>
</dbReference>
<name>A0A2H4VDG3_9EURY</name>
<evidence type="ECO:0000256" key="2">
    <source>
        <dbReference type="ARBA" id="ARBA00022475"/>
    </source>
</evidence>
<keyword evidence="5 6" id="KW-0472">Membrane</keyword>
<dbReference type="GO" id="GO:0005886">
    <property type="term" value="C:plasma membrane"/>
    <property type="evidence" value="ECO:0007669"/>
    <property type="project" value="UniProtKB-SubCell"/>
</dbReference>
<dbReference type="AlphaFoldDB" id="A0A2H4VDG3"/>
<protein>
    <recommendedName>
        <fullName evidence="9">Flippase-like domain-containing protein</fullName>
    </recommendedName>
</protein>
<dbReference type="RefSeq" id="WP_157932002.1">
    <property type="nucleotide sequence ID" value="NZ_CP017766.1"/>
</dbReference>
<evidence type="ECO:0008006" key="9">
    <source>
        <dbReference type="Google" id="ProtNLM"/>
    </source>
</evidence>
<dbReference type="EMBL" id="CP017766">
    <property type="protein sequence ID" value="AUB56129.1"/>
    <property type="molecule type" value="Genomic_DNA"/>
</dbReference>
<feature type="transmembrane region" description="Helical" evidence="6">
    <location>
        <begin position="41"/>
        <end position="58"/>
    </location>
</feature>
<feature type="transmembrane region" description="Helical" evidence="6">
    <location>
        <begin position="121"/>
        <end position="142"/>
    </location>
</feature>
<dbReference type="OrthoDB" id="382320at2157"/>
<evidence type="ECO:0000313" key="8">
    <source>
        <dbReference type="Proteomes" id="UP000232806"/>
    </source>
</evidence>
<evidence type="ECO:0000256" key="6">
    <source>
        <dbReference type="SAM" id="Phobius"/>
    </source>
</evidence>
<feature type="transmembrane region" description="Helical" evidence="6">
    <location>
        <begin position="79"/>
        <end position="101"/>
    </location>
</feature>
<gene>
    <name evidence="7" type="ORF">BK007_09015</name>
</gene>
<feature type="transmembrane region" description="Helical" evidence="6">
    <location>
        <begin position="12"/>
        <end position="29"/>
    </location>
</feature>